<evidence type="ECO:0000313" key="3">
    <source>
        <dbReference type="EMBL" id="KAK8916961.1"/>
    </source>
</evidence>
<dbReference type="SMART" id="SM00767">
    <property type="entry name" value="DCD"/>
    <property type="match status" value="1"/>
</dbReference>
<dbReference type="Pfam" id="PF10539">
    <property type="entry name" value="Dev_Cell_Death"/>
    <property type="match status" value="1"/>
</dbReference>
<evidence type="ECO:0000256" key="1">
    <source>
        <dbReference type="SAM" id="MobiDB-lite"/>
    </source>
</evidence>
<dbReference type="Proteomes" id="UP001418222">
    <property type="component" value="Unassembled WGS sequence"/>
</dbReference>
<feature type="region of interest" description="Disordered" evidence="1">
    <location>
        <begin position="776"/>
        <end position="851"/>
    </location>
</feature>
<name>A0AAP0AWA8_9ASPA</name>
<accession>A0AAP0AWA8</accession>
<feature type="domain" description="DCD" evidence="2">
    <location>
        <begin position="56"/>
        <end position="186"/>
    </location>
</feature>
<evidence type="ECO:0000259" key="2">
    <source>
        <dbReference type="PROSITE" id="PS51222"/>
    </source>
</evidence>
<keyword evidence="4" id="KW-1185">Reference proteome</keyword>
<feature type="compositionally biased region" description="Polar residues" evidence="1">
    <location>
        <begin position="792"/>
        <end position="822"/>
    </location>
</feature>
<sequence length="865" mass="97978">MLVTWSRNQALEITPATGLLIYPKGRNTKIVPVFFRFIVGSSMEHEKLHFVHKEGFVFAGAIFMSNRSTKLECFQRKLFGLPQSKAKFMKQVKTGMILFLFEHEERKLYGVFEATSDGALNIIPDAFRSTGQSYPAQICCKRILTCSPLCEDEFRSAIQDNYYSPNKFHFGLSYDQVTNLIHLFYSKKGNLKQHQKPVIPNRIIRSENSAAENVRLTEVGSYAKCQSDEYGREGNWKVRREYTLHQPPLNQPMHHTVTDTGRGSNQVNLHALEPQPSRSQHFYSEPLDSSCSSLFVPNDRVPFCHFSMGKQCSTTEDMYYNKPLPQESDQYMTKFDSVAVPYSMDPHHYSSPDVAACMLSCDNMIPRPIKIQEPRVFESLRVVADDGHQTAVLQHTSVYGAQPKQLFKFPDYIPLPTDLQQEFIQEEIHNSGEGNFECASSATFRSCIPSTGKEISEAFCMDDDDELKIYPRLVSDDYPIVRRVSVFSRLSRGQNVCNPKTPESPTSLPLDQLLNTLGSRREQWSATEASKQYGKRGGGDQYDRTVSTELFNQSSGRQDKFAVQPGERSKADHYEFITETKSVGFDTSLDYDQGIELSENGSFELPFYNFPRRNMRQKFEVQDDLNTGSKRRRLLRPSLYEEQNAKGKAKVKTLSPMISEDEKENKSNCLKSELEGESVPPFVHPETELKTLTLGISEHKTESKVSSFQTHQKSELEVESVSSFVRPETEVKTPTQAISEHETESKVPGFQTSQKLEMQGKSVSSFLCPETELKPPTQAISKHETESKVPGFQTSQKSEMLGESDSSFLSPQTEPTPRTQAISEHETEIQIPGFQTQRKSKSEGESVEANAVTSVLGSEDYIPLD</sequence>
<dbReference type="PROSITE" id="PS51222">
    <property type="entry name" value="DCD"/>
    <property type="match status" value="1"/>
</dbReference>
<protein>
    <recommendedName>
        <fullName evidence="2">DCD domain-containing protein</fullName>
    </recommendedName>
</protein>
<organism evidence="3 4">
    <name type="scientific">Platanthera zijinensis</name>
    <dbReference type="NCBI Taxonomy" id="2320716"/>
    <lineage>
        <taxon>Eukaryota</taxon>
        <taxon>Viridiplantae</taxon>
        <taxon>Streptophyta</taxon>
        <taxon>Embryophyta</taxon>
        <taxon>Tracheophyta</taxon>
        <taxon>Spermatophyta</taxon>
        <taxon>Magnoliopsida</taxon>
        <taxon>Liliopsida</taxon>
        <taxon>Asparagales</taxon>
        <taxon>Orchidaceae</taxon>
        <taxon>Orchidoideae</taxon>
        <taxon>Orchideae</taxon>
        <taxon>Orchidinae</taxon>
        <taxon>Platanthera</taxon>
    </lineage>
</organism>
<reference evidence="3 4" key="1">
    <citation type="journal article" date="2022" name="Nat. Plants">
        <title>Genomes of leafy and leafless Platanthera orchids illuminate the evolution of mycoheterotrophy.</title>
        <authorList>
            <person name="Li M.H."/>
            <person name="Liu K.W."/>
            <person name="Li Z."/>
            <person name="Lu H.C."/>
            <person name="Ye Q.L."/>
            <person name="Zhang D."/>
            <person name="Wang J.Y."/>
            <person name="Li Y.F."/>
            <person name="Zhong Z.M."/>
            <person name="Liu X."/>
            <person name="Yu X."/>
            <person name="Liu D.K."/>
            <person name="Tu X.D."/>
            <person name="Liu B."/>
            <person name="Hao Y."/>
            <person name="Liao X.Y."/>
            <person name="Jiang Y.T."/>
            <person name="Sun W.H."/>
            <person name="Chen J."/>
            <person name="Chen Y.Q."/>
            <person name="Ai Y."/>
            <person name="Zhai J.W."/>
            <person name="Wu S.S."/>
            <person name="Zhou Z."/>
            <person name="Hsiao Y.Y."/>
            <person name="Wu W.L."/>
            <person name="Chen Y.Y."/>
            <person name="Lin Y.F."/>
            <person name="Hsu J.L."/>
            <person name="Li C.Y."/>
            <person name="Wang Z.W."/>
            <person name="Zhao X."/>
            <person name="Zhong W.Y."/>
            <person name="Ma X.K."/>
            <person name="Ma L."/>
            <person name="Huang J."/>
            <person name="Chen G.Z."/>
            <person name="Huang M.Z."/>
            <person name="Huang L."/>
            <person name="Peng D.H."/>
            <person name="Luo Y.B."/>
            <person name="Zou S.Q."/>
            <person name="Chen S.P."/>
            <person name="Lan S."/>
            <person name="Tsai W.C."/>
            <person name="Van de Peer Y."/>
            <person name="Liu Z.J."/>
        </authorList>
    </citation>
    <scope>NUCLEOTIDE SEQUENCE [LARGE SCALE GENOMIC DNA]</scope>
    <source>
        <strain evidence="3">Lor287</strain>
    </source>
</reference>
<evidence type="ECO:0000313" key="4">
    <source>
        <dbReference type="Proteomes" id="UP001418222"/>
    </source>
</evidence>
<dbReference type="InterPro" id="IPR013989">
    <property type="entry name" value="Dev_and_cell_death_domain"/>
</dbReference>
<dbReference type="EMBL" id="JBBWWQ010000020">
    <property type="protein sequence ID" value="KAK8916961.1"/>
    <property type="molecule type" value="Genomic_DNA"/>
</dbReference>
<dbReference type="PANTHER" id="PTHR46444:SF9">
    <property type="entry name" value="DCD (DEVELOPMENT AND CELL DEATH) DOMAIN PROTEIN"/>
    <property type="match status" value="1"/>
</dbReference>
<proteinExistence type="predicted"/>
<comment type="caution">
    <text evidence="3">The sequence shown here is derived from an EMBL/GenBank/DDBJ whole genome shotgun (WGS) entry which is preliminary data.</text>
</comment>
<feature type="region of interest" description="Disordered" evidence="1">
    <location>
        <begin position="725"/>
        <end position="748"/>
    </location>
</feature>
<dbReference type="PANTHER" id="PTHR46444">
    <property type="entry name" value="DCD (DEVELOPMENT AND CELL DEATH) DOMAIN PROTEIN-RELATED"/>
    <property type="match status" value="1"/>
</dbReference>
<dbReference type="AlphaFoldDB" id="A0AAP0AWA8"/>
<gene>
    <name evidence="3" type="ORF">KSP39_PZI023087</name>
</gene>